<comment type="caution">
    <text evidence="7">The sequence shown here is derived from an EMBL/GenBank/DDBJ whole genome shotgun (WGS) entry which is preliminary data.</text>
</comment>
<sequence>MKAVALLGGPKENWPDNLKDILQKAQQKGAMIAASDRGSLYLHEMGVHCDLAVGDFDSLKANELNIVENSVIDIRYSHPIKDFTDSEQLFWTLLNEYRVEELRVYGATGGRIDHFLVNLFTFLHEPLAQFKEKVRLIDQQNEIVFLNPPKNIIQAKKEYKYFGVGSLGLIKDLQIKNARYDLADYSSNNAIMFSSNEFLEDQDIEIKFNAGSGIFIYSKDKVRFDNI</sequence>
<evidence type="ECO:0000313" key="8">
    <source>
        <dbReference type="Proteomes" id="UP000009320"/>
    </source>
</evidence>
<dbReference type="InterPro" id="IPR007373">
    <property type="entry name" value="Thiamin_PyroPKinase_B1-bd"/>
</dbReference>
<dbReference type="OrthoDB" id="9804377at2"/>
<dbReference type="CDD" id="cd07995">
    <property type="entry name" value="TPK"/>
    <property type="match status" value="1"/>
</dbReference>
<keyword evidence="3 7" id="KW-0418">Kinase</keyword>
<proteinExistence type="predicted"/>
<keyword evidence="2" id="KW-0547">Nucleotide-binding</keyword>
<dbReference type="PANTHER" id="PTHR41299:SF1">
    <property type="entry name" value="THIAMINE PYROPHOSPHOKINASE"/>
    <property type="match status" value="1"/>
</dbReference>
<evidence type="ECO:0000256" key="1">
    <source>
        <dbReference type="ARBA" id="ARBA00022679"/>
    </source>
</evidence>
<dbReference type="NCBIfam" id="TIGR01378">
    <property type="entry name" value="thi_PPkinase"/>
    <property type="match status" value="1"/>
</dbReference>
<protein>
    <recommendedName>
        <fullName evidence="5">Thiamine diphosphokinase</fullName>
        <ecNumber evidence="5">2.7.6.2</ecNumber>
    </recommendedName>
</protein>
<reference evidence="7 8" key="1">
    <citation type="submission" date="2012-06" db="EMBL/GenBank/DDBJ databases">
        <title>Draft Genome Sequence of Lactobacillus hominis Strain CRBIP 24.179T, isolated from human intestine.</title>
        <authorList>
            <person name="Cousin S."/>
            <person name="Ma L."/>
            <person name="Bizet C."/>
            <person name="Loux V."/>
            <person name="Bouchier C."/>
            <person name="Clermont D."/>
            <person name="Creno S."/>
        </authorList>
    </citation>
    <scope>NUCLEOTIDE SEQUENCE [LARGE SCALE GENOMIC DNA]</scope>
    <source>
        <strain evidence="8">CRBIP 24.179T</strain>
    </source>
</reference>
<feature type="domain" description="Thiamin pyrophosphokinase thiamin-binding" evidence="6">
    <location>
        <begin position="149"/>
        <end position="214"/>
    </location>
</feature>
<dbReference type="RefSeq" id="WP_008470878.1">
    <property type="nucleotide sequence ID" value="NZ_AYZP01000002.1"/>
</dbReference>
<evidence type="ECO:0000259" key="6">
    <source>
        <dbReference type="SMART" id="SM00983"/>
    </source>
</evidence>
<dbReference type="InterPro" id="IPR036759">
    <property type="entry name" value="TPK_catalytic_sf"/>
</dbReference>
<keyword evidence="4" id="KW-0067">ATP-binding</keyword>
<dbReference type="PANTHER" id="PTHR41299">
    <property type="entry name" value="THIAMINE PYROPHOSPHOKINASE"/>
    <property type="match status" value="1"/>
</dbReference>
<dbReference type="EC" id="2.7.6.2" evidence="5"/>
<keyword evidence="8" id="KW-1185">Reference proteome</keyword>
<dbReference type="SMART" id="SM00983">
    <property type="entry name" value="TPK_B1_binding"/>
    <property type="match status" value="1"/>
</dbReference>
<dbReference type="GO" id="GO:0030975">
    <property type="term" value="F:thiamine binding"/>
    <property type="evidence" value="ECO:0007669"/>
    <property type="project" value="InterPro"/>
</dbReference>
<evidence type="ECO:0000256" key="3">
    <source>
        <dbReference type="ARBA" id="ARBA00022777"/>
    </source>
</evidence>
<dbReference type="Proteomes" id="UP000009320">
    <property type="component" value="Unassembled WGS sequence"/>
</dbReference>
<dbReference type="GO" id="GO:0005524">
    <property type="term" value="F:ATP binding"/>
    <property type="evidence" value="ECO:0007669"/>
    <property type="project" value="UniProtKB-KW"/>
</dbReference>
<dbReference type="Pfam" id="PF04263">
    <property type="entry name" value="TPK_catalytic"/>
    <property type="match status" value="1"/>
</dbReference>
<dbReference type="GO" id="GO:0009229">
    <property type="term" value="P:thiamine diphosphate biosynthetic process"/>
    <property type="evidence" value="ECO:0007669"/>
    <property type="project" value="InterPro"/>
</dbReference>
<dbReference type="AlphaFoldDB" id="I7IVS2"/>
<keyword evidence="1 7" id="KW-0808">Transferase</keyword>
<dbReference type="InterPro" id="IPR006282">
    <property type="entry name" value="Thi_PPkinase"/>
</dbReference>
<dbReference type="InterPro" id="IPR053149">
    <property type="entry name" value="TPK"/>
</dbReference>
<dbReference type="SUPFAM" id="SSF63999">
    <property type="entry name" value="Thiamin pyrophosphokinase, catalytic domain"/>
    <property type="match status" value="1"/>
</dbReference>
<dbReference type="Gene3D" id="3.40.50.10240">
    <property type="entry name" value="Thiamin pyrophosphokinase, catalytic domain"/>
    <property type="match status" value="1"/>
</dbReference>
<dbReference type="EMBL" id="CAKE01000011">
    <property type="protein sequence ID" value="CCI81938.1"/>
    <property type="molecule type" value="Genomic_DNA"/>
</dbReference>
<dbReference type="GO" id="GO:0004788">
    <property type="term" value="F:thiamine diphosphokinase activity"/>
    <property type="evidence" value="ECO:0007669"/>
    <property type="project" value="UniProtKB-UniRule"/>
</dbReference>
<name>I7IVS2_9LACO</name>
<accession>I7IVS2</accession>
<organism evidence="7 8">
    <name type="scientific">Lactobacillus hominis DSM 23910 = CRBIP 24.179</name>
    <dbReference type="NCBI Taxonomy" id="1423758"/>
    <lineage>
        <taxon>Bacteria</taxon>
        <taxon>Bacillati</taxon>
        <taxon>Bacillota</taxon>
        <taxon>Bacilli</taxon>
        <taxon>Lactobacillales</taxon>
        <taxon>Lactobacillaceae</taxon>
        <taxon>Lactobacillus</taxon>
    </lineage>
</organism>
<evidence type="ECO:0000256" key="4">
    <source>
        <dbReference type="ARBA" id="ARBA00022840"/>
    </source>
</evidence>
<evidence type="ECO:0000256" key="5">
    <source>
        <dbReference type="NCBIfam" id="TIGR01378"/>
    </source>
</evidence>
<dbReference type="InterPro" id="IPR007371">
    <property type="entry name" value="TPK_catalytic"/>
</dbReference>
<dbReference type="GeneID" id="82847169"/>
<dbReference type="Pfam" id="PF04265">
    <property type="entry name" value="TPK_B1_binding"/>
    <property type="match status" value="1"/>
</dbReference>
<dbReference type="GO" id="GO:0016301">
    <property type="term" value="F:kinase activity"/>
    <property type="evidence" value="ECO:0007669"/>
    <property type="project" value="UniProtKB-KW"/>
</dbReference>
<dbReference type="eggNOG" id="COG1564">
    <property type="taxonomic scope" value="Bacteria"/>
</dbReference>
<dbReference type="PATRIC" id="fig|1423758.3.peg.864"/>
<dbReference type="GO" id="GO:0006772">
    <property type="term" value="P:thiamine metabolic process"/>
    <property type="evidence" value="ECO:0007669"/>
    <property type="project" value="UniProtKB-UniRule"/>
</dbReference>
<dbReference type="STRING" id="1423758.FC41_GL000855"/>
<evidence type="ECO:0000313" key="7">
    <source>
        <dbReference type="EMBL" id="CCI81938.1"/>
    </source>
</evidence>
<gene>
    <name evidence="7" type="ORF">BN55_01125</name>
</gene>
<evidence type="ECO:0000256" key="2">
    <source>
        <dbReference type="ARBA" id="ARBA00022741"/>
    </source>
</evidence>